<dbReference type="InterPro" id="IPR000008">
    <property type="entry name" value="C2_dom"/>
</dbReference>
<dbReference type="PROSITE" id="PS50004">
    <property type="entry name" value="C2"/>
    <property type="match status" value="1"/>
</dbReference>
<evidence type="ECO:0000256" key="2">
    <source>
        <dbReference type="ARBA" id="ARBA00009278"/>
    </source>
</evidence>
<evidence type="ECO:0000256" key="3">
    <source>
        <dbReference type="ARBA" id="ARBA00022490"/>
    </source>
</evidence>
<dbReference type="InterPro" id="IPR037301">
    <property type="entry name" value="Tollip_C2"/>
</dbReference>
<evidence type="ECO:0000256" key="5">
    <source>
        <dbReference type="ARBA" id="ARBA00022737"/>
    </source>
</evidence>
<name>A0ABM1C639_LIMPO</name>
<evidence type="ECO:0000256" key="7">
    <source>
        <dbReference type="ARBA" id="ARBA00023006"/>
    </source>
</evidence>
<keyword evidence="7" id="KW-0072">Autophagy</keyword>
<evidence type="ECO:0000313" key="13">
    <source>
        <dbReference type="RefSeq" id="XP_013794884.1"/>
    </source>
</evidence>
<keyword evidence="5" id="KW-0677">Repeat</keyword>
<keyword evidence="12" id="KW-1185">Reference proteome</keyword>
<dbReference type="PROSITE" id="PS51140">
    <property type="entry name" value="CUE"/>
    <property type="match status" value="1"/>
</dbReference>
<evidence type="ECO:0000259" key="10">
    <source>
        <dbReference type="PROSITE" id="PS50004"/>
    </source>
</evidence>
<comment type="subcellular location">
    <subcellularLocation>
        <location evidence="1">Cytoplasm</location>
    </subcellularLocation>
</comment>
<keyword evidence="6" id="KW-0391">Immunity</keyword>
<evidence type="ECO:0000313" key="12">
    <source>
        <dbReference type="Proteomes" id="UP000694941"/>
    </source>
</evidence>
<feature type="domain" description="C2" evidence="10">
    <location>
        <begin position="47"/>
        <end position="168"/>
    </location>
</feature>
<dbReference type="CDD" id="cd14363">
    <property type="entry name" value="CUE_TOLIP"/>
    <property type="match status" value="1"/>
</dbReference>
<dbReference type="PANTHER" id="PTHR16461">
    <property type="entry name" value="TOLL-INTERACTING PROTEIN"/>
    <property type="match status" value="1"/>
</dbReference>
<reference evidence="13" key="1">
    <citation type="submission" date="2025-08" db="UniProtKB">
        <authorList>
            <consortium name="RefSeq"/>
        </authorList>
    </citation>
    <scope>IDENTIFICATION</scope>
    <source>
        <tissue evidence="13">Muscle</tissue>
    </source>
</reference>
<evidence type="ECO:0000256" key="4">
    <source>
        <dbReference type="ARBA" id="ARBA00022588"/>
    </source>
</evidence>
<dbReference type="Gene3D" id="1.10.8.10">
    <property type="entry name" value="DNA helicase RuvA subunit, C-terminal domain"/>
    <property type="match status" value="1"/>
</dbReference>
<evidence type="ECO:0000259" key="11">
    <source>
        <dbReference type="PROSITE" id="PS51140"/>
    </source>
</evidence>
<dbReference type="SMART" id="SM00239">
    <property type="entry name" value="C2"/>
    <property type="match status" value="1"/>
</dbReference>
<dbReference type="SUPFAM" id="SSF46934">
    <property type="entry name" value="UBA-like"/>
    <property type="match status" value="1"/>
</dbReference>
<evidence type="ECO:0000256" key="6">
    <source>
        <dbReference type="ARBA" id="ARBA00022859"/>
    </source>
</evidence>
<dbReference type="RefSeq" id="XP_013794884.1">
    <property type="nucleotide sequence ID" value="XM_013939430.2"/>
</dbReference>
<feature type="domain" description="CUE" evidence="11">
    <location>
        <begin position="247"/>
        <end position="290"/>
    </location>
</feature>
<accession>A0ABM1C639</accession>
<keyword evidence="8" id="KW-0395">Inflammatory response</keyword>
<dbReference type="InterPro" id="IPR003892">
    <property type="entry name" value="CUE"/>
</dbReference>
<dbReference type="Gene3D" id="2.60.40.150">
    <property type="entry name" value="C2 domain"/>
    <property type="match status" value="1"/>
</dbReference>
<evidence type="ECO:0000256" key="1">
    <source>
        <dbReference type="ARBA" id="ARBA00004496"/>
    </source>
</evidence>
<dbReference type="CDD" id="cd04016">
    <property type="entry name" value="C2_Tollip"/>
    <property type="match status" value="1"/>
</dbReference>
<dbReference type="Pfam" id="PF00168">
    <property type="entry name" value="C2"/>
    <property type="match status" value="1"/>
</dbReference>
<proteinExistence type="inferred from homology"/>
<dbReference type="InterPro" id="IPR009060">
    <property type="entry name" value="UBA-like_sf"/>
</dbReference>
<dbReference type="SUPFAM" id="SSF49562">
    <property type="entry name" value="C2 domain (Calcium/lipid-binding domain, CaLB)"/>
    <property type="match status" value="1"/>
</dbReference>
<feature type="compositionally biased region" description="Basic and acidic residues" evidence="9">
    <location>
        <begin position="9"/>
        <end position="18"/>
    </location>
</feature>
<protein>
    <submittedName>
        <fullName evidence="13">Toll-interacting protein B-like</fullName>
    </submittedName>
</protein>
<keyword evidence="4" id="KW-0399">Innate immunity</keyword>
<gene>
    <name evidence="13" type="primary">LOC106478856</name>
</gene>
<sequence>MATPAPAEKNSKAAKNNDQKSQVMIGELPEDFLRISVSNQQQLAADEQAAIALQQQYCSGGFAPSNVTGRLSITVIEAKLNKNYGVTRMDPYVRLRVGHTIYETPTDYNGAKNPHWNKVFHCYLPTGVTSINVEVFDECAFTLDEKVAWGHINIPEVVFSGETVEDWFPLSGRQGEQKEGFINLAFSHTTLPAGPVPYQPVVVVPTPYYPSVMPYFPAGPAMAVPQYQQMYQQETVPTCQTRQPVQITDEDVKQVQEMFPNMDKEVIKTVLESNQGNKDAAINALLTMSSES</sequence>
<dbReference type="InterPro" id="IPR041799">
    <property type="entry name" value="TOLIP_CUE"/>
</dbReference>
<dbReference type="Pfam" id="PF02845">
    <property type="entry name" value="CUE"/>
    <property type="match status" value="1"/>
</dbReference>
<keyword evidence="3" id="KW-0963">Cytoplasm</keyword>
<evidence type="ECO:0000256" key="9">
    <source>
        <dbReference type="SAM" id="MobiDB-lite"/>
    </source>
</evidence>
<evidence type="ECO:0000256" key="8">
    <source>
        <dbReference type="ARBA" id="ARBA00023198"/>
    </source>
</evidence>
<dbReference type="SMART" id="SM00546">
    <property type="entry name" value="CUE"/>
    <property type="match status" value="1"/>
</dbReference>
<organism evidence="12 13">
    <name type="scientific">Limulus polyphemus</name>
    <name type="common">Atlantic horseshoe crab</name>
    <dbReference type="NCBI Taxonomy" id="6850"/>
    <lineage>
        <taxon>Eukaryota</taxon>
        <taxon>Metazoa</taxon>
        <taxon>Ecdysozoa</taxon>
        <taxon>Arthropoda</taxon>
        <taxon>Chelicerata</taxon>
        <taxon>Merostomata</taxon>
        <taxon>Xiphosura</taxon>
        <taxon>Limulidae</taxon>
        <taxon>Limulus</taxon>
    </lineage>
</organism>
<feature type="region of interest" description="Disordered" evidence="9">
    <location>
        <begin position="1"/>
        <end position="21"/>
    </location>
</feature>
<comment type="similarity">
    <text evidence="2">Belongs to the tollip family.</text>
</comment>
<dbReference type="InterPro" id="IPR035892">
    <property type="entry name" value="C2_domain_sf"/>
</dbReference>
<dbReference type="Proteomes" id="UP000694941">
    <property type="component" value="Unplaced"/>
</dbReference>
<dbReference type="PANTHER" id="PTHR16461:SF5">
    <property type="entry name" value="TOLL-INTERACTING PROTEIN"/>
    <property type="match status" value="1"/>
</dbReference>
<dbReference type="GeneID" id="106478856"/>